<reference evidence="3" key="1">
    <citation type="submission" date="2016-10" db="EMBL/GenBank/DDBJ databases">
        <authorList>
            <person name="Varghese N."/>
            <person name="Submissions S."/>
        </authorList>
    </citation>
    <scope>NUCLEOTIDE SEQUENCE [LARGE SCALE GENOMIC DNA]</scope>
    <source>
        <strain evidence="3">ATCC 25963</strain>
    </source>
</reference>
<dbReference type="RefSeq" id="WP_170136484.1">
    <property type="nucleotide sequence ID" value="NZ_FOMX01000002.1"/>
</dbReference>
<organism evidence="2 3">
    <name type="scientific">Nannocystis exedens</name>
    <dbReference type="NCBI Taxonomy" id="54"/>
    <lineage>
        <taxon>Bacteria</taxon>
        <taxon>Pseudomonadati</taxon>
        <taxon>Myxococcota</taxon>
        <taxon>Polyangia</taxon>
        <taxon>Nannocystales</taxon>
        <taxon>Nannocystaceae</taxon>
        <taxon>Nannocystis</taxon>
    </lineage>
</organism>
<dbReference type="PANTHER" id="PTHR36832:SF1">
    <property type="entry name" value="SLR1174 PROTEIN"/>
    <property type="match status" value="1"/>
</dbReference>
<sequence length="268" mass="28308">MSQRAGQLARVTAAVWRISLAEAIAYRVSMLMWVLTTTFPLVSLALWSGLAASGPVGDYARPDFVAYFVAAFLIRQFTASWVVWELSGQIRSGDLNTLLMRPMSPMLYHAIQNLAALPIRCALALPIGGVVLALAGGLAWPNPGSLAALALSLALAWLLNLGVHVSIGCLAFWVTESTALFEVWLGLYLVLSGAAVPTSLYPAGLAEVVRALPFHASLGFPVELAIGRATGAAVTHGLALQALWVAAFGALAAVLWRRGVRAYEGVGT</sequence>
<keyword evidence="1" id="KW-1133">Transmembrane helix</keyword>
<dbReference type="STRING" id="54.SAMN02745121_00157"/>
<evidence type="ECO:0000256" key="1">
    <source>
        <dbReference type="SAM" id="Phobius"/>
    </source>
</evidence>
<keyword evidence="1" id="KW-0472">Membrane</keyword>
<feature type="transmembrane region" description="Helical" evidence="1">
    <location>
        <begin position="146"/>
        <end position="173"/>
    </location>
</feature>
<feature type="transmembrane region" description="Helical" evidence="1">
    <location>
        <begin position="107"/>
        <end position="140"/>
    </location>
</feature>
<evidence type="ECO:0000313" key="3">
    <source>
        <dbReference type="Proteomes" id="UP000199400"/>
    </source>
</evidence>
<name>A0A1I1SNH4_9BACT</name>
<gene>
    <name evidence="2" type="ORF">SAMN02745121_00157</name>
</gene>
<dbReference type="InterPro" id="IPR010390">
    <property type="entry name" value="ABC-2_transporter-like"/>
</dbReference>
<proteinExistence type="predicted"/>
<feature type="transmembrane region" description="Helical" evidence="1">
    <location>
        <begin position="185"/>
        <end position="204"/>
    </location>
</feature>
<feature type="transmembrane region" description="Helical" evidence="1">
    <location>
        <begin position="238"/>
        <end position="256"/>
    </location>
</feature>
<evidence type="ECO:0000313" key="2">
    <source>
        <dbReference type="EMBL" id="SFD47931.1"/>
    </source>
</evidence>
<feature type="transmembrane region" description="Helical" evidence="1">
    <location>
        <begin position="30"/>
        <end position="52"/>
    </location>
</feature>
<dbReference type="Pfam" id="PF06182">
    <property type="entry name" value="ABC2_membrane_6"/>
    <property type="match status" value="1"/>
</dbReference>
<protein>
    <submittedName>
        <fullName evidence="2">ABC-2 type transport system permease protein</fullName>
    </submittedName>
</protein>
<dbReference type="PANTHER" id="PTHR36832">
    <property type="entry name" value="SLR1174 PROTEIN-RELATED"/>
    <property type="match status" value="1"/>
</dbReference>
<keyword evidence="3" id="KW-1185">Reference proteome</keyword>
<dbReference type="Proteomes" id="UP000199400">
    <property type="component" value="Unassembled WGS sequence"/>
</dbReference>
<feature type="transmembrane region" description="Helical" evidence="1">
    <location>
        <begin position="64"/>
        <end position="86"/>
    </location>
</feature>
<accession>A0A1I1SNH4</accession>
<dbReference type="AlphaFoldDB" id="A0A1I1SNH4"/>
<keyword evidence="1" id="KW-0812">Transmembrane</keyword>
<dbReference type="EMBL" id="FOMX01000002">
    <property type="protein sequence ID" value="SFD47931.1"/>
    <property type="molecule type" value="Genomic_DNA"/>
</dbReference>